<proteinExistence type="predicted"/>
<keyword evidence="2" id="KW-1185">Reference proteome</keyword>
<comment type="caution">
    <text evidence="1">The sequence shown here is derived from an EMBL/GenBank/DDBJ whole genome shotgun (WGS) entry which is preliminary data.</text>
</comment>
<accession>A0A448XH17</accession>
<reference evidence="1" key="1">
    <citation type="submission" date="2018-11" db="EMBL/GenBank/DDBJ databases">
        <authorList>
            <consortium name="Pathogen Informatics"/>
        </authorList>
    </citation>
    <scope>NUCLEOTIDE SEQUENCE</scope>
</reference>
<evidence type="ECO:0000313" key="2">
    <source>
        <dbReference type="Proteomes" id="UP000784294"/>
    </source>
</evidence>
<dbReference type="EMBL" id="CAAALY010252336">
    <property type="protein sequence ID" value="VEL36484.1"/>
    <property type="molecule type" value="Genomic_DNA"/>
</dbReference>
<name>A0A448XH17_9PLAT</name>
<protein>
    <submittedName>
        <fullName evidence="1">Uncharacterized protein</fullName>
    </submittedName>
</protein>
<organism evidence="1 2">
    <name type="scientific">Protopolystoma xenopodis</name>
    <dbReference type="NCBI Taxonomy" id="117903"/>
    <lineage>
        <taxon>Eukaryota</taxon>
        <taxon>Metazoa</taxon>
        <taxon>Spiralia</taxon>
        <taxon>Lophotrochozoa</taxon>
        <taxon>Platyhelminthes</taxon>
        <taxon>Monogenea</taxon>
        <taxon>Polyopisthocotylea</taxon>
        <taxon>Polystomatidea</taxon>
        <taxon>Polystomatidae</taxon>
        <taxon>Protopolystoma</taxon>
    </lineage>
</organism>
<evidence type="ECO:0000313" key="1">
    <source>
        <dbReference type="EMBL" id="VEL36484.1"/>
    </source>
</evidence>
<dbReference type="AlphaFoldDB" id="A0A448XH17"/>
<gene>
    <name evidence="1" type="ORF">PXEA_LOCUS29924</name>
</gene>
<sequence>MRLNYGALLASTLLGMKYPLDLIHYCPDPAYCSIFSITYSKDTAFPDVGFYLLEANKQDFQLLHGKFSQRLNPLCSRLGDSHLDAHSLSPASTFFHFPPTPLSSADRFYLLPGRKYSEAIDLAFAERSDNDLAAIQQVVSKQNIQLYERVTSLRERLR</sequence>
<dbReference type="Proteomes" id="UP000784294">
    <property type="component" value="Unassembled WGS sequence"/>
</dbReference>